<dbReference type="SUPFAM" id="SSF81383">
    <property type="entry name" value="F-box domain"/>
    <property type="match status" value="1"/>
</dbReference>
<sequence>MDDLDDNLLYEILKRLPAKTVARFMIINKRFYSLISDPFFIVNHADYQSGKIASGFFHTSLNTGSIDHYSFDLSSPTQTISLDLPEDHQTYRLCILATCNGLILLMSEPFCSNSIYLCNPTTKTNRCIPAPGSDNHMFGIGLAVNPMAFQLHNHYKVVGLYRLPNCLTWQFKIFTPDTGCWRYSKETISYNEKSYLYGGAVYFRGALHWLTNKGDILAFDVDKEQSWMIKIPRTITQLVSRRPWFSVTWFGVVEDQLNLIAVNHKGIVNWVLCDYENKKWEMKRRFKRIWGKDNTVWILPLPIFYDGDRLVLKVARPFSNGYPFINLHDLQIHNLRTGGVSGGKTLEHCKLIPDIGTLIRV</sequence>
<dbReference type="Pfam" id="PF07734">
    <property type="entry name" value="FBA_1"/>
    <property type="match status" value="1"/>
</dbReference>
<gene>
    <name evidence="2" type="ORF">BVC80_441g139</name>
</gene>
<dbReference type="STRING" id="56857.A0A200Q4H4"/>
<name>A0A200Q4H4_MACCD</name>
<feature type="domain" description="F-box" evidence="1">
    <location>
        <begin position="1"/>
        <end position="50"/>
    </location>
</feature>
<dbReference type="SMART" id="SM00256">
    <property type="entry name" value="FBOX"/>
    <property type="match status" value="1"/>
</dbReference>
<dbReference type="EMBL" id="MVGT01003118">
    <property type="protein sequence ID" value="OVA05378.1"/>
    <property type="molecule type" value="Genomic_DNA"/>
</dbReference>
<dbReference type="PANTHER" id="PTHR35546">
    <property type="entry name" value="F-BOX PROTEIN INTERACTION DOMAIN PROTEIN-RELATED"/>
    <property type="match status" value="1"/>
</dbReference>
<keyword evidence="3" id="KW-1185">Reference proteome</keyword>
<dbReference type="InterPro" id="IPR001810">
    <property type="entry name" value="F-box_dom"/>
</dbReference>
<comment type="caution">
    <text evidence="2">The sequence shown here is derived from an EMBL/GenBank/DDBJ whole genome shotgun (WGS) entry which is preliminary data.</text>
</comment>
<dbReference type="InterPro" id="IPR036047">
    <property type="entry name" value="F-box-like_dom_sf"/>
</dbReference>
<dbReference type="AlphaFoldDB" id="A0A200Q4H4"/>
<dbReference type="OMA" id="DHTSKWA"/>
<dbReference type="OrthoDB" id="1094363at2759"/>
<dbReference type="NCBIfam" id="TIGR01640">
    <property type="entry name" value="F_box_assoc_1"/>
    <property type="match status" value="1"/>
</dbReference>
<protein>
    <submittedName>
        <fullName evidence="2">F-box domain</fullName>
    </submittedName>
</protein>
<dbReference type="Proteomes" id="UP000195402">
    <property type="component" value="Unassembled WGS sequence"/>
</dbReference>
<dbReference type="SUPFAM" id="SSF50965">
    <property type="entry name" value="Galactose oxidase, central domain"/>
    <property type="match status" value="1"/>
</dbReference>
<dbReference type="InterPro" id="IPR055290">
    <property type="entry name" value="At3g26010-like"/>
</dbReference>
<evidence type="ECO:0000259" key="1">
    <source>
        <dbReference type="PROSITE" id="PS50181"/>
    </source>
</evidence>
<dbReference type="PANTHER" id="PTHR35546:SF25">
    <property type="entry name" value="F-BOX DOMAIN-CONTAINING PROTEIN"/>
    <property type="match status" value="1"/>
</dbReference>
<organism evidence="2 3">
    <name type="scientific">Macleaya cordata</name>
    <name type="common">Five-seeded plume-poppy</name>
    <name type="synonym">Bocconia cordata</name>
    <dbReference type="NCBI Taxonomy" id="56857"/>
    <lineage>
        <taxon>Eukaryota</taxon>
        <taxon>Viridiplantae</taxon>
        <taxon>Streptophyta</taxon>
        <taxon>Embryophyta</taxon>
        <taxon>Tracheophyta</taxon>
        <taxon>Spermatophyta</taxon>
        <taxon>Magnoliopsida</taxon>
        <taxon>Ranunculales</taxon>
        <taxon>Papaveraceae</taxon>
        <taxon>Papaveroideae</taxon>
        <taxon>Macleaya</taxon>
    </lineage>
</organism>
<accession>A0A200Q4H4</accession>
<dbReference type="InParanoid" id="A0A200Q4H4"/>
<dbReference type="PROSITE" id="PS50181">
    <property type="entry name" value="FBOX"/>
    <property type="match status" value="1"/>
</dbReference>
<evidence type="ECO:0000313" key="2">
    <source>
        <dbReference type="EMBL" id="OVA05378.1"/>
    </source>
</evidence>
<dbReference type="Pfam" id="PF00646">
    <property type="entry name" value="F-box"/>
    <property type="match status" value="1"/>
</dbReference>
<dbReference type="InterPro" id="IPR011043">
    <property type="entry name" value="Gal_Oxase/kelch_b-propeller"/>
</dbReference>
<dbReference type="FunCoup" id="A0A200Q4H4">
    <property type="interactions" value="51"/>
</dbReference>
<reference evidence="2 3" key="1">
    <citation type="journal article" date="2017" name="Mol. Plant">
        <title>The Genome of Medicinal Plant Macleaya cordata Provides New Insights into Benzylisoquinoline Alkaloids Metabolism.</title>
        <authorList>
            <person name="Liu X."/>
            <person name="Liu Y."/>
            <person name="Huang P."/>
            <person name="Ma Y."/>
            <person name="Qing Z."/>
            <person name="Tang Q."/>
            <person name="Cao H."/>
            <person name="Cheng P."/>
            <person name="Zheng Y."/>
            <person name="Yuan Z."/>
            <person name="Zhou Y."/>
            <person name="Liu J."/>
            <person name="Tang Z."/>
            <person name="Zhuo Y."/>
            <person name="Zhang Y."/>
            <person name="Yu L."/>
            <person name="Huang J."/>
            <person name="Yang P."/>
            <person name="Peng Q."/>
            <person name="Zhang J."/>
            <person name="Jiang W."/>
            <person name="Zhang Z."/>
            <person name="Lin K."/>
            <person name="Ro D.K."/>
            <person name="Chen X."/>
            <person name="Xiong X."/>
            <person name="Shang Y."/>
            <person name="Huang S."/>
            <person name="Zeng J."/>
        </authorList>
    </citation>
    <scope>NUCLEOTIDE SEQUENCE [LARGE SCALE GENOMIC DNA]</scope>
    <source>
        <strain evidence="3">cv. BLH2017</strain>
        <tissue evidence="2">Root</tissue>
    </source>
</reference>
<dbReference type="InterPro" id="IPR017451">
    <property type="entry name" value="F-box-assoc_interact_dom"/>
</dbReference>
<proteinExistence type="predicted"/>
<dbReference type="InterPro" id="IPR006527">
    <property type="entry name" value="F-box-assoc_dom_typ1"/>
</dbReference>
<evidence type="ECO:0000313" key="3">
    <source>
        <dbReference type="Proteomes" id="UP000195402"/>
    </source>
</evidence>